<gene>
    <name evidence="1" type="ORF">ACFSQT_11205</name>
</gene>
<dbReference type="EMBL" id="JBHUGY010000019">
    <property type="protein sequence ID" value="MFD2053635.1"/>
    <property type="molecule type" value="Genomic_DNA"/>
</dbReference>
<dbReference type="InterPro" id="IPR023401">
    <property type="entry name" value="ODC_N"/>
</dbReference>
<comment type="caution">
    <text evidence="1">The sequence shown here is derived from an EMBL/GenBank/DDBJ whole genome shotgun (WGS) entry which is preliminary data.</text>
</comment>
<dbReference type="RefSeq" id="WP_379018493.1">
    <property type="nucleotide sequence ID" value="NZ_JBHUGY010000019.1"/>
</dbReference>
<dbReference type="Gene3D" id="3.30.1780.10">
    <property type="entry name" value="ornithine cyclodeaminase, domain 1"/>
    <property type="match status" value="1"/>
</dbReference>
<evidence type="ECO:0000313" key="2">
    <source>
        <dbReference type="Proteomes" id="UP001597349"/>
    </source>
</evidence>
<sequence length="54" mass="5745">MKTCIDLRQLLEALAGGFKALAGGKVVNPARWPQLDIPDAGYSLAMPAWMAACI</sequence>
<dbReference type="Proteomes" id="UP001597349">
    <property type="component" value="Unassembled WGS sequence"/>
</dbReference>
<reference evidence="2" key="1">
    <citation type="journal article" date="2019" name="Int. J. Syst. Evol. Microbiol.">
        <title>The Global Catalogue of Microorganisms (GCM) 10K type strain sequencing project: providing services to taxonomists for standard genome sequencing and annotation.</title>
        <authorList>
            <consortium name="The Broad Institute Genomics Platform"/>
            <consortium name="The Broad Institute Genome Sequencing Center for Infectious Disease"/>
            <person name="Wu L."/>
            <person name="Ma J."/>
        </authorList>
    </citation>
    <scope>NUCLEOTIDE SEQUENCE [LARGE SCALE GENOMIC DNA]</scope>
    <source>
        <strain evidence="2">CGMCC 1.16226</strain>
    </source>
</reference>
<proteinExistence type="predicted"/>
<organism evidence="1 2">
    <name type="scientific">Mesorhizobium calcicola</name>
    <dbReference type="NCBI Taxonomy" id="1300310"/>
    <lineage>
        <taxon>Bacteria</taxon>
        <taxon>Pseudomonadati</taxon>
        <taxon>Pseudomonadota</taxon>
        <taxon>Alphaproteobacteria</taxon>
        <taxon>Hyphomicrobiales</taxon>
        <taxon>Phyllobacteriaceae</taxon>
        <taxon>Mesorhizobium</taxon>
    </lineage>
</organism>
<keyword evidence="2" id="KW-1185">Reference proteome</keyword>
<protein>
    <submittedName>
        <fullName evidence="1">Uncharacterized protein</fullName>
    </submittedName>
</protein>
<accession>A0ABW4WB24</accession>
<evidence type="ECO:0000313" key="1">
    <source>
        <dbReference type="EMBL" id="MFD2053635.1"/>
    </source>
</evidence>
<name>A0ABW4WB24_9HYPH</name>